<dbReference type="InterPro" id="IPR000026">
    <property type="entry name" value="N1-like"/>
</dbReference>
<evidence type="ECO:0000313" key="5">
    <source>
        <dbReference type="Proteomes" id="UP000268908"/>
    </source>
</evidence>
<feature type="chain" id="PRO_5019855718" evidence="3">
    <location>
        <begin position="19"/>
        <end position="113"/>
    </location>
</feature>
<evidence type="ECO:0000256" key="3">
    <source>
        <dbReference type="SAM" id="SignalP"/>
    </source>
</evidence>
<reference evidence="4 5" key="1">
    <citation type="submission" date="2018-10" db="EMBL/GenBank/DDBJ databases">
        <title>Genomic Encyclopedia of Type Strains, Phase IV (KMG-IV): sequencing the most valuable type-strain genomes for metagenomic binning, comparative biology and taxonomic classification.</title>
        <authorList>
            <person name="Goeker M."/>
        </authorList>
    </citation>
    <scope>NUCLEOTIDE SEQUENCE [LARGE SCALE GENOMIC DNA]</scope>
    <source>
        <strain evidence="4 5">DSM 26916</strain>
    </source>
</reference>
<dbReference type="GO" id="GO:0003723">
    <property type="term" value="F:RNA binding"/>
    <property type="evidence" value="ECO:0007669"/>
    <property type="project" value="InterPro"/>
</dbReference>
<dbReference type="EMBL" id="RCCI01000004">
    <property type="protein sequence ID" value="RLJ67780.1"/>
    <property type="molecule type" value="Genomic_DNA"/>
</dbReference>
<proteinExistence type="predicted"/>
<keyword evidence="1" id="KW-0540">Nuclease</keyword>
<dbReference type="Pfam" id="PF00545">
    <property type="entry name" value="Ribonuclease"/>
    <property type="match status" value="1"/>
</dbReference>
<evidence type="ECO:0000313" key="4">
    <source>
        <dbReference type="EMBL" id="RLJ67780.1"/>
    </source>
</evidence>
<dbReference type="GO" id="GO:0016787">
    <property type="term" value="F:hydrolase activity"/>
    <property type="evidence" value="ECO:0007669"/>
    <property type="project" value="UniProtKB-KW"/>
</dbReference>
<keyword evidence="3" id="KW-0732">Signal</keyword>
<dbReference type="SUPFAM" id="SSF53933">
    <property type="entry name" value="Microbial ribonucleases"/>
    <property type="match status" value="1"/>
</dbReference>
<sequence length="113" mass="12587">MRAVLALLLAVLLGTAHAGDVTLAELPREAQDTLRLIAQNGPFPHKRDGVVFGNYEKRLPIMPRGHYREYTVATPGARNRGARRIVCGGAQPWPAATCYYTADHYRSFRTIRP</sequence>
<dbReference type="AlphaFoldDB" id="A0A497XK83"/>
<keyword evidence="2" id="KW-0378">Hydrolase</keyword>
<dbReference type="InterPro" id="IPR016191">
    <property type="entry name" value="Ribonuclease/ribotoxin"/>
</dbReference>
<evidence type="ECO:0000256" key="1">
    <source>
        <dbReference type="ARBA" id="ARBA00022722"/>
    </source>
</evidence>
<dbReference type="Proteomes" id="UP000268908">
    <property type="component" value="Unassembled WGS sequence"/>
</dbReference>
<feature type="signal peptide" evidence="3">
    <location>
        <begin position="1"/>
        <end position="18"/>
    </location>
</feature>
<evidence type="ECO:0000256" key="2">
    <source>
        <dbReference type="ARBA" id="ARBA00022801"/>
    </source>
</evidence>
<dbReference type="OrthoDB" id="5326845at2"/>
<accession>A0A497XK83</accession>
<keyword evidence="5" id="KW-1185">Reference proteome</keyword>
<gene>
    <name evidence="4" type="ORF">DFR35_0330</name>
</gene>
<dbReference type="RefSeq" id="WP_121239745.1">
    <property type="nucleotide sequence ID" value="NZ_BHVV01000001.1"/>
</dbReference>
<comment type="caution">
    <text evidence="4">The sequence shown here is derived from an EMBL/GenBank/DDBJ whole genome shotgun (WGS) entry which is preliminary data.</text>
</comment>
<protein>
    <submittedName>
        <fullName evidence="4">Ribonuclease T1</fullName>
    </submittedName>
</protein>
<dbReference type="GO" id="GO:0004521">
    <property type="term" value="F:RNA endonuclease activity"/>
    <property type="evidence" value="ECO:0007669"/>
    <property type="project" value="InterPro"/>
</dbReference>
<name>A0A497XK83_9PROT</name>
<organism evidence="4 5">
    <name type="scientific">Sulfurisoma sediminicola</name>
    <dbReference type="NCBI Taxonomy" id="1381557"/>
    <lineage>
        <taxon>Bacteria</taxon>
        <taxon>Pseudomonadati</taxon>
        <taxon>Pseudomonadota</taxon>
        <taxon>Betaproteobacteria</taxon>
        <taxon>Nitrosomonadales</taxon>
        <taxon>Sterolibacteriaceae</taxon>
        <taxon>Sulfurisoma</taxon>
    </lineage>
</organism>
<dbReference type="Gene3D" id="3.10.450.30">
    <property type="entry name" value="Microbial ribonucleases"/>
    <property type="match status" value="1"/>
</dbReference>